<name>A0ABV6Y2D9_9HYPH</name>
<proteinExistence type="predicted"/>
<comment type="caution">
    <text evidence="1">The sequence shown here is derived from an EMBL/GenBank/DDBJ whole genome shotgun (WGS) entry which is preliminary data.</text>
</comment>
<gene>
    <name evidence="1" type="ORF">ACETIH_01480</name>
</gene>
<organism evidence="1 2">
    <name type="scientific">Microvirga arabica</name>
    <dbReference type="NCBI Taxonomy" id="1128671"/>
    <lineage>
        <taxon>Bacteria</taxon>
        <taxon>Pseudomonadati</taxon>
        <taxon>Pseudomonadota</taxon>
        <taxon>Alphaproteobacteria</taxon>
        <taxon>Hyphomicrobiales</taxon>
        <taxon>Methylobacteriaceae</taxon>
        <taxon>Microvirga</taxon>
    </lineage>
</organism>
<accession>A0ABV6Y2D9</accession>
<dbReference type="EMBL" id="JBHOMY010000003">
    <property type="protein sequence ID" value="MFC1455436.1"/>
    <property type="molecule type" value="Genomic_DNA"/>
</dbReference>
<dbReference type="RefSeq" id="WP_203271128.1">
    <property type="nucleotide sequence ID" value="NZ_JAFBID010000009.1"/>
</dbReference>
<sequence length="85" mass="8850">MPTILRTFAAAALLPGLGGCVGTAGISTWDYRSGPGYETARSQESRIQVDSAQGLTHEACTRVSRRQVAASGAVGEAELDACRSH</sequence>
<dbReference type="PROSITE" id="PS51257">
    <property type="entry name" value="PROKAR_LIPOPROTEIN"/>
    <property type="match status" value="1"/>
</dbReference>
<protein>
    <recommendedName>
        <fullName evidence="3">Lipoprotein</fullName>
    </recommendedName>
</protein>
<evidence type="ECO:0000313" key="1">
    <source>
        <dbReference type="EMBL" id="MFC1455436.1"/>
    </source>
</evidence>
<keyword evidence="2" id="KW-1185">Reference proteome</keyword>
<evidence type="ECO:0000313" key="2">
    <source>
        <dbReference type="Proteomes" id="UP001593940"/>
    </source>
</evidence>
<evidence type="ECO:0008006" key="3">
    <source>
        <dbReference type="Google" id="ProtNLM"/>
    </source>
</evidence>
<dbReference type="Proteomes" id="UP001593940">
    <property type="component" value="Unassembled WGS sequence"/>
</dbReference>
<reference evidence="1 2" key="1">
    <citation type="submission" date="2024-09" db="EMBL/GenBank/DDBJ databases">
        <title>Nodulacao em especies de Leguminosae Basais da Amazonia e Caracterizacao dos Rizobios e Bacterias Associadas aos Nodulos.</title>
        <authorList>
            <person name="Jambeiro I.C.A."/>
            <person name="Lopes I.S."/>
            <person name="Aguiar E.R.G.R."/>
            <person name="Santos A.F.J."/>
            <person name="Dos Santos J.M.F."/>
            <person name="Gross E."/>
        </authorList>
    </citation>
    <scope>NUCLEOTIDE SEQUENCE [LARGE SCALE GENOMIC DNA]</scope>
    <source>
        <strain evidence="1 2">BRUESC1165</strain>
    </source>
</reference>